<accession>A0A5M9JVF1</accession>
<dbReference type="InterPro" id="IPR001452">
    <property type="entry name" value="SH3_domain"/>
</dbReference>
<feature type="region of interest" description="Disordered" evidence="3">
    <location>
        <begin position="406"/>
        <end position="458"/>
    </location>
</feature>
<sequence>MSDLQGNPAVYIGTVFISSSYYVPKSENEFYDLAIRPDDRVKVIDHHSGNTYVGLNMTSRKTGKLNMIHYLRDREASENTNKTAMSIIPQKHRNDDHNGLLQNGEVFSAKSTWGPKTPFDVTNLSIEIGDRIKIINHISGNTYKGVNLRSEKIGHFIKECFGRDLERFSFDSIGKAVTGTNTQCSKNISHPSTRKNEVNPSDHPENNTRKSPAVYVGKSFVATHTYIPRDSSKIDLEIQAGDAIEIISHNSDNLYGGYNVRTGRTGQFNISYFYHDIDIFDNVGRVSTPTSMQHNSDIEVASRSSDGTEPYRMDLDPNSRTSTPSNRSVDQRQSIRKFSIKGASSLAKSVVESERGHETQSRPSEGNSDAELHRAELEHRIRMYTQHHGHPPKSVSDYYQPNNPVFKPRWLKKPEVSQGGASNSKSDDFRRTPNGMPAVSGRKGKGAHGIEKSARRRS</sequence>
<feature type="region of interest" description="Disordered" evidence="3">
    <location>
        <begin position="289"/>
        <end position="370"/>
    </location>
</feature>
<name>A0A5M9JVF1_MONFR</name>
<dbReference type="InterPro" id="IPR036028">
    <property type="entry name" value="SH3-like_dom_sf"/>
</dbReference>
<evidence type="ECO:0000256" key="2">
    <source>
        <dbReference type="PROSITE-ProRule" id="PRU00192"/>
    </source>
</evidence>
<keyword evidence="1 2" id="KW-0728">SH3 domain</keyword>
<dbReference type="EMBL" id="VICG01000003">
    <property type="protein sequence ID" value="KAA8573494.1"/>
    <property type="molecule type" value="Genomic_DNA"/>
</dbReference>
<evidence type="ECO:0000256" key="1">
    <source>
        <dbReference type="ARBA" id="ARBA00022443"/>
    </source>
</evidence>
<feature type="compositionally biased region" description="Polar residues" evidence="3">
    <location>
        <begin position="318"/>
        <end position="332"/>
    </location>
</feature>
<dbReference type="Proteomes" id="UP000322873">
    <property type="component" value="Unassembled WGS sequence"/>
</dbReference>
<evidence type="ECO:0000313" key="5">
    <source>
        <dbReference type="EMBL" id="KAA8573494.1"/>
    </source>
</evidence>
<evidence type="ECO:0000256" key="3">
    <source>
        <dbReference type="SAM" id="MobiDB-lite"/>
    </source>
</evidence>
<dbReference type="PROSITE" id="PS50002">
    <property type="entry name" value="SH3"/>
    <property type="match status" value="1"/>
</dbReference>
<dbReference type="SUPFAM" id="SSF50044">
    <property type="entry name" value="SH3-domain"/>
    <property type="match status" value="1"/>
</dbReference>
<feature type="compositionally biased region" description="Basic and acidic residues" evidence="3">
    <location>
        <begin position="448"/>
        <end position="458"/>
    </location>
</feature>
<feature type="compositionally biased region" description="Polar residues" evidence="3">
    <location>
        <begin position="181"/>
        <end position="191"/>
    </location>
</feature>
<dbReference type="Gene3D" id="2.30.30.40">
    <property type="entry name" value="SH3 Domains"/>
    <property type="match status" value="1"/>
</dbReference>
<gene>
    <name evidence="5" type="ORF">EYC84_005079</name>
</gene>
<evidence type="ECO:0000313" key="6">
    <source>
        <dbReference type="Proteomes" id="UP000322873"/>
    </source>
</evidence>
<feature type="compositionally biased region" description="Basic and acidic residues" evidence="3">
    <location>
        <begin position="194"/>
        <end position="208"/>
    </location>
</feature>
<feature type="region of interest" description="Disordered" evidence="3">
    <location>
        <begin position="181"/>
        <end position="213"/>
    </location>
</feature>
<dbReference type="AlphaFoldDB" id="A0A5M9JVF1"/>
<protein>
    <recommendedName>
        <fullName evidence="4">SH3 domain-containing protein</fullName>
    </recommendedName>
</protein>
<proteinExistence type="predicted"/>
<organism evidence="5 6">
    <name type="scientific">Monilinia fructicola</name>
    <name type="common">Brown rot fungus</name>
    <name type="synonym">Ciboria fructicola</name>
    <dbReference type="NCBI Taxonomy" id="38448"/>
    <lineage>
        <taxon>Eukaryota</taxon>
        <taxon>Fungi</taxon>
        <taxon>Dikarya</taxon>
        <taxon>Ascomycota</taxon>
        <taxon>Pezizomycotina</taxon>
        <taxon>Leotiomycetes</taxon>
        <taxon>Helotiales</taxon>
        <taxon>Sclerotiniaceae</taxon>
        <taxon>Monilinia</taxon>
    </lineage>
</organism>
<keyword evidence="6" id="KW-1185">Reference proteome</keyword>
<reference evidence="5 6" key="1">
    <citation type="submission" date="2019-06" db="EMBL/GenBank/DDBJ databases">
        <title>Genome Sequence of the Brown Rot Fungal Pathogen Monilinia fructicola.</title>
        <authorList>
            <person name="De Miccolis Angelini R.M."/>
            <person name="Landi L."/>
            <person name="Abate D."/>
            <person name="Pollastro S."/>
            <person name="Romanazzi G."/>
            <person name="Faretra F."/>
        </authorList>
    </citation>
    <scope>NUCLEOTIDE SEQUENCE [LARGE SCALE GENOMIC DNA]</scope>
    <source>
        <strain evidence="5 6">Mfrc123</strain>
    </source>
</reference>
<evidence type="ECO:0000259" key="4">
    <source>
        <dbReference type="PROSITE" id="PS50002"/>
    </source>
</evidence>
<comment type="caution">
    <text evidence="5">The sequence shown here is derived from an EMBL/GenBank/DDBJ whole genome shotgun (WGS) entry which is preliminary data.</text>
</comment>
<feature type="compositionally biased region" description="Basic and acidic residues" evidence="3">
    <location>
        <begin position="351"/>
        <end position="360"/>
    </location>
</feature>
<feature type="domain" description="SH3" evidence="4">
    <location>
        <begin position="215"/>
        <end position="278"/>
    </location>
</feature>